<feature type="transmembrane region" description="Helical" evidence="2">
    <location>
        <begin position="696"/>
        <end position="714"/>
    </location>
</feature>
<proteinExistence type="predicted"/>
<comment type="caution">
    <text evidence="4">The sequence shown here is derived from an EMBL/GenBank/DDBJ whole genome shotgun (WGS) entry which is preliminary data.</text>
</comment>
<dbReference type="InterPro" id="IPR046112">
    <property type="entry name" value="DUF6049"/>
</dbReference>
<dbReference type="PANTHER" id="PTHR12460">
    <property type="entry name" value="CYCLIN-DEPENDENT KINASE INHIBITOR-RELATED PROTEIN"/>
    <property type="match status" value="1"/>
</dbReference>
<feature type="compositionally biased region" description="Low complexity" evidence="1">
    <location>
        <begin position="756"/>
        <end position="798"/>
    </location>
</feature>
<gene>
    <name evidence="4" type="ORF">FHX41_6023</name>
</gene>
<dbReference type="Proteomes" id="UP000316706">
    <property type="component" value="Unassembled WGS sequence"/>
</dbReference>
<protein>
    <submittedName>
        <fullName evidence="4">Uncharacterized protein</fullName>
    </submittedName>
</protein>
<dbReference type="Pfam" id="PF19516">
    <property type="entry name" value="DUF6049"/>
    <property type="match status" value="1"/>
</dbReference>
<keyword evidence="2" id="KW-0472">Membrane</keyword>
<feature type="chain" id="PRO_5021719791" evidence="3">
    <location>
        <begin position="21"/>
        <end position="838"/>
    </location>
</feature>
<feature type="region of interest" description="Disordered" evidence="1">
    <location>
        <begin position="36"/>
        <end position="66"/>
    </location>
</feature>
<feature type="compositionally biased region" description="Basic and acidic residues" evidence="1">
    <location>
        <begin position="820"/>
        <end position="838"/>
    </location>
</feature>
<organism evidence="4 5">
    <name type="scientific">Actinomadura hallensis</name>
    <dbReference type="NCBI Taxonomy" id="337895"/>
    <lineage>
        <taxon>Bacteria</taxon>
        <taxon>Bacillati</taxon>
        <taxon>Actinomycetota</taxon>
        <taxon>Actinomycetes</taxon>
        <taxon>Streptosporangiales</taxon>
        <taxon>Thermomonosporaceae</taxon>
        <taxon>Actinomadura</taxon>
    </lineage>
</organism>
<keyword evidence="3" id="KW-0732">Signal</keyword>
<evidence type="ECO:0000313" key="4">
    <source>
        <dbReference type="EMBL" id="TQM72228.1"/>
    </source>
</evidence>
<evidence type="ECO:0000256" key="1">
    <source>
        <dbReference type="SAM" id="MobiDB-lite"/>
    </source>
</evidence>
<dbReference type="PANTHER" id="PTHR12460:SF38">
    <property type="entry name" value="KINETOPLAST-ASSOCIATED PROTEIN-LIKE PROTEIN"/>
    <property type="match status" value="1"/>
</dbReference>
<reference evidence="4 5" key="1">
    <citation type="submission" date="2019-06" db="EMBL/GenBank/DDBJ databases">
        <title>Sequencing the genomes of 1000 actinobacteria strains.</title>
        <authorList>
            <person name="Klenk H.-P."/>
        </authorList>
    </citation>
    <scope>NUCLEOTIDE SEQUENCE [LARGE SCALE GENOMIC DNA]</scope>
    <source>
        <strain evidence="4 5">DSM 45043</strain>
    </source>
</reference>
<evidence type="ECO:0000313" key="5">
    <source>
        <dbReference type="Proteomes" id="UP000316706"/>
    </source>
</evidence>
<sequence>MRSVKRAAALAALVPFAVLAAPAALAPPATASAPAAAQNPAAAPAQNPAAAPARKQPSAQKHKRAAVGVGLTKVTPKTVRENSKIEISGVAKNRSGDRLAGLTLRLRYGAQPVISRSQLDQFASGPPSQLPHVGPQQQLGGAAEPDATQRWTFRTDAKALRLNLPSGAPGVYPVGVEVLDPAQQVVGGLTTFLTVMPKQRLFKPVAVGWVWPLVDRMHRTDDRTFVDDALTEELAPDGRLGSLVDAAAATDTPVTWGIDPALLDDAQRMASGAYSVRPFGSRKATKKEKSTVAAEWLAALKEASKGDPYFTLPYGDPDVVALVRHKMPRDIDAAFAERNTGVATQVLGRAANARIAWPPYGAAGPGTLERLAAHTLKGGGAFLMSSSQFQGPPPGQQPNATTTVQTRAGEKKALLYDEKINKIVSEGSQTAYGAQLTEQRFLAETALIAAESPNQQRTLVVAPDRHWNPAPGLAKNLLKYTADAAWLREMPLGKIEAAAPQQRAFNGYPDAFERFELSDAHLTQIRTLSRRAATFRSVMTDEVNISYERALLRLASVSWRVSPGRAKQSRNALTGQIESDMGRVRIVTTKNKRVLMGGSSGKLPVLVENTLHNQSVKVRLVATSENTAKLQLGRLEAEEAVIELRPGERAQRWIPAQAAGNGNFRVRLDLVIPNSGGRTLGEGETITVVATGYGRIALLITGGGLAVLFVGVGVRAIRARRRRKAEAAGDGAGPAGTAPGSGGPGTGFPGAGLAGPGLPTPGLSRAPGAERSGAGSPPGAAPGAPAGSAPGASRAGTPGSPGAGASGMGAAEPGDGPPEPARDGTRLGDGDPRGRDGG</sequence>
<feature type="region of interest" description="Disordered" evidence="1">
    <location>
        <begin position="724"/>
        <end position="838"/>
    </location>
</feature>
<name>A0A543INY5_9ACTN</name>
<dbReference type="RefSeq" id="WP_185759046.1">
    <property type="nucleotide sequence ID" value="NZ_VFPO01000001.1"/>
</dbReference>
<feature type="signal peptide" evidence="3">
    <location>
        <begin position="1"/>
        <end position="20"/>
    </location>
</feature>
<feature type="region of interest" description="Disordered" evidence="1">
    <location>
        <begin position="120"/>
        <end position="142"/>
    </location>
</feature>
<evidence type="ECO:0000256" key="2">
    <source>
        <dbReference type="SAM" id="Phobius"/>
    </source>
</evidence>
<keyword evidence="2" id="KW-0812">Transmembrane</keyword>
<feature type="compositionally biased region" description="Gly residues" evidence="1">
    <location>
        <begin position="730"/>
        <end position="755"/>
    </location>
</feature>
<dbReference type="AlphaFoldDB" id="A0A543INY5"/>
<keyword evidence="5" id="KW-1185">Reference proteome</keyword>
<keyword evidence="2" id="KW-1133">Transmembrane helix</keyword>
<feature type="compositionally biased region" description="Low complexity" evidence="1">
    <location>
        <begin position="36"/>
        <end position="53"/>
    </location>
</feature>
<accession>A0A543INY5</accession>
<dbReference type="EMBL" id="VFPO01000001">
    <property type="protein sequence ID" value="TQM72228.1"/>
    <property type="molecule type" value="Genomic_DNA"/>
</dbReference>
<evidence type="ECO:0000256" key="3">
    <source>
        <dbReference type="SAM" id="SignalP"/>
    </source>
</evidence>